<keyword evidence="3" id="KW-1185">Reference proteome</keyword>
<dbReference type="Pfam" id="PF00957">
    <property type="entry name" value="Synaptobrevin"/>
    <property type="match status" value="1"/>
</dbReference>
<evidence type="ECO:0000313" key="2">
    <source>
        <dbReference type="EMBL" id="CAI5746954.1"/>
    </source>
</evidence>
<reference evidence="2" key="1">
    <citation type="submission" date="2022-12" db="EMBL/GenBank/DDBJ databases">
        <authorList>
            <person name="Webb A."/>
        </authorList>
    </citation>
    <scope>NUCLEOTIDE SEQUENCE</scope>
    <source>
        <strain evidence="2">Pd1</strain>
    </source>
</reference>
<feature type="domain" description="V-SNARE coiled-coil homology" evidence="1">
    <location>
        <begin position="31"/>
        <end position="95"/>
    </location>
</feature>
<organism evidence="2 3">
    <name type="scientific">Peronospora destructor</name>
    <dbReference type="NCBI Taxonomy" id="86335"/>
    <lineage>
        <taxon>Eukaryota</taxon>
        <taxon>Sar</taxon>
        <taxon>Stramenopiles</taxon>
        <taxon>Oomycota</taxon>
        <taxon>Peronosporomycetes</taxon>
        <taxon>Peronosporales</taxon>
        <taxon>Peronosporaceae</taxon>
        <taxon>Peronospora</taxon>
    </lineage>
</organism>
<comment type="caution">
    <text evidence="2">The sequence shown here is derived from an EMBL/GenBank/DDBJ whole genome shotgun (WGS) entry which is preliminary data.</text>
</comment>
<sequence>MKFEYVLKQNGLNKDCIEPFTAIATAYDDHAKVDKLSEVMNQQHPTCVVQYRKKIRLVKQKINDLNEQVKVFCNTSRKLRRQMWWKNVKLAILLNVFAQFSSPSLSFQC</sequence>
<dbReference type="EMBL" id="CANTFM010002653">
    <property type="protein sequence ID" value="CAI5746954.1"/>
    <property type="molecule type" value="Genomic_DNA"/>
</dbReference>
<accession>A0AAV0VCQ6</accession>
<dbReference type="Gene3D" id="1.20.5.110">
    <property type="match status" value="1"/>
</dbReference>
<evidence type="ECO:0000259" key="1">
    <source>
        <dbReference type="Pfam" id="PF00957"/>
    </source>
</evidence>
<name>A0AAV0VCQ6_9STRA</name>
<dbReference type="Proteomes" id="UP001162029">
    <property type="component" value="Unassembled WGS sequence"/>
</dbReference>
<dbReference type="InterPro" id="IPR042855">
    <property type="entry name" value="V_SNARE_CC"/>
</dbReference>
<dbReference type="AlphaFoldDB" id="A0AAV0VCQ6"/>
<gene>
    <name evidence="2" type="ORF">PDE001_LOCUS11893</name>
</gene>
<dbReference type="SUPFAM" id="SSF58038">
    <property type="entry name" value="SNARE fusion complex"/>
    <property type="match status" value="1"/>
</dbReference>
<evidence type="ECO:0000313" key="3">
    <source>
        <dbReference type="Proteomes" id="UP001162029"/>
    </source>
</evidence>
<protein>
    <recommendedName>
        <fullName evidence="1">V-SNARE coiled-coil homology domain-containing protein</fullName>
    </recommendedName>
</protein>
<proteinExistence type="predicted"/>